<dbReference type="InterPro" id="IPR027417">
    <property type="entry name" value="P-loop_NTPase"/>
</dbReference>
<dbReference type="InterPro" id="IPR003959">
    <property type="entry name" value="ATPase_AAA_core"/>
</dbReference>
<dbReference type="Gene3D" id="3.40.50.300">
    <property type="entry name" value="P-loop containing nucleotide triphosphate hydrolases"/>
    <property type="match status" value="1"/>
</dbReference>
<evidence type="ECO:0000313" key="2">
    <source>
        <dbReference type="EMBL" id="MFC5427617.1"/>
    </source>
</evidence>
<comment type="caution">
    <text evidence="2">The sequence shown here is derived from an EMBL/GenBank/DDBJ whole genome shotgun (WGS) entry which is preliminary data.</text>
</comment>
<dbReference type="InterPro" id="IPR051396">
    <property type="entry name" value="Bact_Antivir_Def_Nuclease"/>
</dbReference>
<keyword evidence="2" id="KW-0255">Endonuclease</keyword>
<dbReference type="RefSeq" id="WP_377709143.1">
    <property type="nucleotide sequence ID" value="NZ_JBHSMP010000006.1"/>
</dbReference>
<sequence>MLNYKSEVLRSIRAQPDAVCLAYGTKQIEAVLDLLCRAAEYDFPAAKQQLDEIVKPGDSRVYVPVSLKRPICISAPWRTAITLVGEAAQQQSSRRMALCWEARRGDPLVTDIGLFLERYPAGGVLVLPIFWRNALQQWEMPLAPAFLPHMPSDVVCSEEETESREQRLPSPMYLQFGNGVLVAYPAVALATIYAGNPATGKIILDDLKKNIRDEILLAAHALPMVAMARQLDVDLESSDGPPACRLNHITHFALNTIRAIGLYENSDSIEPPSGDDWIDQIKSIPVSRINLFTGANGGGKSTVIDIIASMQDATKLAGLQRENTRNSAFSGFLIRLVNGRVLMVRLKQQNKLKRGYSDMNWQTANIYAYLDGVKPEHVELELPKFHAKKEDVEDADPLLRALDCGVAMFDARRPPDVERKAIADALCKVARYLPNVEGSREGCKVSGEGAEWVWKHQDELKATKLNQPIYVDDEDKFNIWFCDDIDQPSRVSEELLPSGWRAFGKLTAWLSTRPSGSICVIEEPETHLHPTFQRLLVRRVGEIAEEMSLQLFIATHSATLINTQWWEGTTPKLFRMRGRVIEDRPNIAGLLRDLGVRQSDLQQANGVVWVEGPSDAIYLRYWLALYCRQFGKEAPIEDLEFSFAFYGGAILKHFSVGHSADLINMLRINTNMVVVIDRDHDFERQSDGTWTACYPERAKARIKRAVDQLKSDTCWSWITAEYTIENYLPEPFRGKFFSSDETDRLEKQSSRSKVDIAREFVDGQFDFDSCFGSRPELAQHIGQLIDTIACWNAL</sequence>
<dbReference type="GO" id="GO:0004519">
    <property type="term" value="F:endonuclease activity"/>
    <property type="evidence" value="ECO:0007669"/>
    <property type="project" value="UniProtKB-KW"/>
</dbReference>
<keyword evidence="2" id="KW-0378">Hydrolase</keyword>
<protein>
    <submittedName>
        <fullName evidence="2">ATP-dependent endonuclease</fullName>
    </submittedName>
</protein>
<keyword evidence="2" id="KW-0540">Nuclease</keyword>
<feature type="domain" description="ATPase AAA-type core" evidence="1">
    <location>
        <begin position="497"/>
        <end position="562"/>
    </location>
</feature>
<evidence type="ECO:0000313" key="3">
    <source>
        <dbReference type="Proteomes" id="UP001596103"/>
    </source>
</evidence>
<organism evidence="2 3">
    <name type="scientific">Paraburkholderia denitrificans</name>
    <dbReference type="NCBI Taxonomy" id="694025"/>
    <lineage>
        <taxon>Bacteria</taxon>
        <taxon>Pseudomonadati</taxon>
        <taxon>Pseudomonadota</taxon>
        <taxon>Betaproteobacteria</taxon>
        <taxon>Burkholderiales</taxon>
        <taxon>Burkholderiaceae</taxon>
        <taxon>Paraburkholderia</taxon>
    </lineage>
</organism>
<reference evidence="3" key="1">
    <citation type="journal article" date="2019" name="Int. J. Syst. Evol. Microbiol.">
        <title>The Global Catalogue of Microorganisms (GCM) 10K type strain sequencing project: providing services to taxonomists for standard genome sequencing and annotation.</title>
        <authorList>
            <consortium name="The Broad Institute Genomics Platform"/>
            <consortium name="The Broad Institute Genome Sequencing Center for Infectious Disease"/>
            <person name="Wu L."/>
            <person name="Ma J."/>
        </authorList>
    </citation>
    <scope>NUCLEOTIDE SEQUENCE [LARGE SCALE GENOMIC DNA]</scope>
    <source>
        <strain evidence="3">CCUG 56042</strain>
    </source>
</reference>
<dbReference type="SUPFAM" id="SSF52540">
    <property type="entry name" value="P-loop containing nucleoside triphosphate hydrolases"/>
    <property type="match status" value="1"/>
</dbReference>
<evidence type="ECO:0000259" key="1">
    <source>
        <dbReference type="Pfam" id="PF13304"/>
    </source>
</evidence>
<dbReference type="EMBL" id="JBHSMP010000006">
    <property type="protein sequence ID" value="MFC5427617.1"/>
    <property type="molecule type" value="Genomic_DNA"/>
</dbReference>
<dbReference type="PANTHER" id="PTHR43581:SF2">
    <property type="entry name" value="EXCINUCLEASE ATPASE SUBUNIT"/>
    <property type="match status" value="1"/>
</dbReference>
<name>A0ABW0J3M5_9BURK</name>
<gene>
    <name evidence="2" type="ORF">ACFPTO_02140</name>
</gene>
<keyword evidence="3" id="KW-1185">Reference proteome</keyword>
<dbReference type="Proteomes" id="UP001596103">
    <property type="component" value="Unassembled WGS sequence"/>
</dbReference>
<accession>A0ABW0J3M5</accession>
<dbReference type="PANTHER" id="PTHR43581">
    <property type="entry name" value="ATP/GTP PHOSPHATASE"/>
    <property type="match status" value="1"/>
</dbReference>
<proteinExistence type="predicted"/>
<dbReference type="Pfam" id="PF13304">
    <property type="entry name" value="AAA_21"/>
    <property type="match status" value="1"/>
</dbReference>